<dbReference type="InterPro" id="IPR055669">
    <property type="entry name" value="DUF7245"/>
</dbReference>
<dbReference type="EMBL" id="LFOE01000001">
    <property type="protein sequence ID" value="OBY33543.1"/>
    <property type="molecule type" value="Genomic_DNA"/>
</dbReference>
<sequence>MGDTITKLCFGCMSIREIFYVEPSLDRGYCAQCVVDDKTPLGSMIRAMEFLSLTVPFKVGDRVEARTVGEIYDGIGTVTEIDMDFQHGGTPVYPTFTVVIDEPASEESPRVGHYTEVCLAKVNEREPVAS</sequence>
<accession>A0A1B8SLH8</accession>
<comment type="caution">
    <text evidence="1">The sequence shown here is derived from an EMBL/GenBank/DDBJ whole genome shotgun (WGS) entry which is preliminary data.</text>
</comment>
<gene>
    <name evidence="1" type="ORF">ACT18_01025</name>
</gene>
<proteinExistence type="predicted"/>
<dbReference type="Proteomes" id="UP000092668">
    <property type="component" value="Unassembled WGS sequence"/>
</dbReference>
<evidence type="ECO:0000313" key="1">
    <source>
        <dbReference type="EMBL" id="OBY33543.1"/>
    </source>
</evidence>
<dbReference type="Pfam" id="PF23897">
    <property type="entry name" value="DUF7245"/>
    <property type="match status" value="1"/>
</dbReference>
<reference evidence="1 2" key="1">
    <citation type="submission" date="2015-06" db="EMBL/GenBank/DDBJ databases">
        <title>Genome sequence of Mycobacterium kumamotonense strain Roo.</title>
        <authorList>
            <person name="Greninger A.L."/>
            <person name="Cunningham G."/>
            <person name="Miller S."/>
        </authorList>
    </citation>
    <scope>NUCLEOTIDE SEQUENCE [LARGE SCALE GENOMIC DNA]</scope>
    <source>
        <strain evidence="1 2">Roo</strain>
    </source>
</reference>
<protein>
    <submittedName>
        <fullName evidence="1">Uncharacterized protein</fullName>
    </submittedName>
</protein>
<organism evidence="1 2">
    <name type="scientific">Mycolicibacter kumamotonensis</name>
    <dbReference type="NCBI Taxonomy" id="354243"/>
    <lineage>
        <taxon>Bacteria</taxon>
        <taxon>Bacillati</taxon>
        <taxon>Actinomycetota</taxon>
        <taxon>Actinomycetes</taxon>
        <taxon>Mycobacteriales</taxon>
        <taxon>Mycobacteriaceae</taxon>
        <taxon>Mycolicibacter</taxon>
    </lineage>
</organism>
<dbReference type="AlphaFoldDB" id="A0A1B8SLH8"/>
<name>A0A1B8SLH8_9MYCO</name>
<evidence type="ECO:0000313" key="2">
    <source>
        <dbReference type="Proteomes" id="UP000092668"/>
    </source>
</evidence>
<keyword evidence="2" id="KW-1185">Reference proteome</keyword>